<dbReference type="EMBL" id="CAUOFW020007525">
    <property type="protein sequence ID" value="CAK9179526.1"/>
    <property type="molecule type" value="Genomic_DNA"/>
</dbReference>
<sequence>MDMYEKVAGNDTKVDVYNRIPGEGDVDQGEGDISDVFDDPEYIPSGGSIISNDRDEISDDPTWLCEDLEGDDDDTLWWQAWHEKDDELCSIRGSSDKEDQYPEFNEDVHMKNPVLIVGMKFPSPVSAASNGVSTATTGVFAASNGGRNTSAATNGVVNGVSAPSTSTTSQPPPIHSEQRTKLPTHGAKSVQHNARGRARAGGHVGPI</sequence>
<reference evidence="2 3" key="1">
    <citation type="submission" date="2024-02" db="EMBL/GenBank/DDBJ databases">
        <authorList>
            <person name="Vignale AGUSTIN F."/>
            <person name="Sosa J E."/>
            <person name="Modenutti C."/>
        </authorList>
    </citation>
    <scope>NUCLEOTIDE SEQUENCE [LARGE SCALE GENOMIC DNA]</scope>
</reference>
<proteinExistence type="predicted"/>
<feature type="compositionally biased region" description="Acidic residues" evidence="1">
    <location>
        <begin position="24"/>
        <end position="35"/>
    </location>
</feature>
<evidence type="ECO:0000313" key="3">
    <source>
        <dbReference type="Proteomes" id="UP001642360"/>
    </source>
</evidence>
<protein>
    <submittedName>
        <fullName evidence="2">Uncharacterized protein</fullName>
    </submittedName>
</protein>
<name>A0ABC8UCP1_9AQUA</name>
<feature type="compositionally biased region" description="Polar residues" evidence="1">
    <location>
        <begin position="145"/>
        <end position="156"/>
    </location>
</feature>
<feature type="region of interest" description="Disordered" evidence="1">
    <location>
        <begin position="143"/>
        <end position="207"/>
    </location>
</feature>
<comment type="caution">
    <text evidence="2">The sequence shown here is derived from an EMBL/GenBank/DDBJ whole genome shotgun (WGS) entry which is preliminary data.</text>
</comment>
<organism evidence="2 3">
    <name type="scientific">Ilex paraguariensis</name>
    <name type="common">yerba mate</name>
    <dbReference type="NCBI Taxonomy" id="185542"/>
    <lineage>
        <taxon>Eukaryota</taxon>
        <taxon>Viridiplantae</taxon>
        <taxon>Streptophyta</taxon>
        <taxon>Embryophyta</taxon>
        <taxon>Tracheophyta</taxon>
        <taxon>Spermatophyta</taxon>
        <taxon>Magnoliopsida</taxon>
        <taxon>eudicotyledons</taxon>
        <taxon>Gunneridae</taxon>
        <taxon>Pentapetalae</taxon>
        <taxon>asterids</taxon>
        <taxon>campanulids</taxon>
        <taxon>Aquifoliales</taxon>
        <taxon>Aquifoliaceae</taxon>
        <taxon>Ilex</taxon>
    </lineage>
</organism>
<feature type="region of interest" description="Disordered" evidence="1">
    <location>
        <begin position="15"/>
        <end position="35"/>
    </location>
</feature>
<keyword evidence="3" id="KW-1185">Reference proteome</keyword>
<gene>
    <name evidence="2" type="ORF">ILEXP_LOCUS49463</name>
</gene>
<evidence type="ECO:0000313" key="2">
    <source>
        <dbReference type="EMBL" id="CAK9179526.1"/>
    </source>
</evidence>
<dbReference type="Proteomes" id="UP001642360">
    <property type="component" value="Unassembled WGS sequence"/>
</dbReference>
<evidence type="ECO:0000256" key="1">
    <source>
        <dbReference type="SAM" id="MobiDB-lite"/>
    </source>
</evidence>
<accession>A0ABC8UCP1</accession>
<dbReference type="AlphaFoldDB" id="A0ABC8UCP1"/>